<reference evidence="1 2" key="1">
    <citation type="submission" date="2019-06" db="EMBL/GenBank/DDBJ databases">
        <title>Genome Sequence of the Brown Rot Fungal Pathogen Monilinia laxa.</title>
        <authorList>
            <person name="De Miccolis Angelini R.M."/>
            <person name="Landi L."/>
            <person name="Abate D."/>
            <person name="Pollastro S."/>
            <person name="Romanazzi G."/>
            <person name="Faretra F."/>
        </authorList>
    </citation>
    <scope>NUCLEOTIDE SEQUENCE [LARGE SCALE GENOMIC DNA]</scope>
    <source>
        <strain evidence="1 2">Mlax316</strain>
    </source>
</reference>
<proteinExistence type="predicted"/>
<dbReference type="Proteomes" id="UP000326757">
    <property type="component" value="Unassembled WGS sequence"/>
</dbReference>
<sequence>MRGEWNRNRIFTQLTSVFNETILDIEEMQKVLKPTLRDWKYLRQDGGSSMALDRILISQIGWKIQLIAWWEMYFTM</sequence>
<comment type="caution">
    <text evidence="1">The sequence shown here is derived from an EMBL/GenBank/DDBJ whole genome shotgun (WGS) entry which is preliminary data.</text>
</comment>
<dbReference type="AlphaFoldDB" id="A0A5N6K455"/>
<accession>A0A5N6K455</accession>
<keyword evidence="2" id="KW-1185">Reference proteome</keyword>
<name>A0A5N6K455_MONLA</name>
<dbReference type="EMBL" id="VIGI01000008">
    <property type="protein sequence ID" value="KAB8297130.1"/>
    <property type="molecule type" value="Genomic_DNA"/>
</dbReference>
<organism evidence="1 2">
    <name type="scientific">Monilinia laxa</name>
    <name type="common">Brown rot fungus</name>
    <name type="synonym">Sclerotinia laxa</name>
    <dbReference type="NCBI Taxonomy" id="61186"/>
    <lineage>
        <taxon>Eukaryota</taxon>
        <taxon>Fungi</taxon>
        <taxon>Dikarya</taxon>
        <taxon>Ascomycota</taxon>
        <taxon>Pezizomycotina</taxon>
        <taxon>Leotiomycetes</taxon>
        <taxon>Helotiales</taxon>
        <taxon>Sclerotiniaceae</taxon>
        <taxon>Monilinia</taxon>
    </lineage>
</organism>
<evidence type="ECO:0000313" key="2">
    <source>
        <dbReference type="Proteomes" id="UP000326757"/>
    </source>
</evidence>
<evidence type="ECO:0000313" key="1">
    <source>
        <dbReference type="EMBL" id="KAB8297130.1"/>
    </source>
</evidence>
<gene>
    <name evidence="1" type="ORF">EYC80_002514</name>
</gene>
<protein>
    <submittedName>
        <fullName evidence="1">Uncharacterized protein</fullName>
    </submittedName>
</protein>